<dbReference type="CDD" id="cd22062">
    <property type="entry name" value="WH2_DdVASP-like"/>
    <property type="match status" value="1"/>
</dbReference>
<feature type="region of interest" description="Disordered" evidence="1">
    <location>
        <begin position="55"/>
        <end position="103"/>
    </location>
</feature>
<feature type="domain" description="WH2" evidence="2">
    <location>
        <begin position="178"/>
        <end position="195"/>
    </location>
</feature>
<dbReference type="Pfam" id="PF20792">
    <property type="entry name" value="VCD"/>
    <property type="match status" value="1"/>
</dbReference>
<gene>
    <name evidence="3" type="primary">vopF</name>
</gene>
<dbReference type="AlphaFoldDB" id="A0A2U8JDT7"/>
<dbReference type="PROSITE" id="PS51082">
    <property type="entry name" value="WH2"/>
    <property type="match status" value="2"/>
</dbReference>
<proteinExistence type="predicted"/>
<organism evidence="3">
    <name type="scientific">Vibrio cholerae</name>
    <dbReference type="NCBI Taxonomy" id="666"/>
    <lineage>
        <taxon>Bacteria</taxon>
        <taxon>Pseudomonadati</taxon>
        <taxon>Pseudomonadota</taxon>
        <taxon>Gammaproteobacteria</taxon>
        <taxon>Vibrionales</taxon>
        <taxon>Vibrionaceae</taxon>
        <taxon>Vibrio</taxon>
    </lineage>
</organism>
<dbReference type="EMBL" id="MF374350">
    <property type="protein sequence ID" value="AWK60030.1"/>
    <property type="molecule type" value="Genomic_DNA"/>
</dbReference>
<dbReference type="SMART" id="SM00246">
    <property type="entry name" value="WH2"/>
    <property type="match status" value="3"/>
</dbReference>
<feature type="compositionally biased region" description="Low complexity" evidence="1">
    <location>
        <begin position="86"/>
        <end position="100"/>
    </location>
</feature>
<feature type="compositionally biased region" description="Pro residues" evidence="1">
    <location>
        <begin position="135"/>
        <end position="151"/>
    </location>
</feature>
<feature type="region of interest" description="Disordered" evidence="1">
    <location>
        <begin position="130"/>
        <end position="180"/>
    </location>
</feature>
<evidence type="ECO:0000313" key="3">
    <source>
        <dbReference type="EMBL" id="AWK60030.1"/>
    </source>
</evidence>
<sequence length="530" mass="56908">MFKISVSQQANVMSTSDTAQRSSLKISIKSICNKSLSKKLHTLAEKCRRFSQELKEHTASKKQIVEQATTTVRDSSLRKSDSELGSSRSLLTSDVLSSSSSHEDLTAVNLEDNDSVFVTIESSSELIVKQDGSIPPAPPLPGNIPPAPPLPSAGNIPTAPGLPKQKATTESVAQTSDNRSKLMEEIRQGVKLRATPKSSSTEKSASDPHSKLMKELINHGAQLKKVSTSDIPVPPPLPAAFASKPTDGRSALLSEIAGFSKDRLRKAGSSETVNVSQPTVAESSMPEAYDLLLSDEMFNLSPKLSEAELNTLADSLADYLFKAADIDWMQVIAEQTKGSTQATSLKSQLEQAPEYVKAFCDEILKFPDCYKSADVASPESPKAGPSSVIDVALKRLQAGRNRLFSTIDAKGTNELKKGEAILESAINSARSVMTAEQKSALLSSNVKSATFKVFSELPCMEGFAEQNGKAAFNALRLAFYSSIQSGDTAQQDIARFMKENLATGFSGYSYLGLTSRVAQLEAQLAALTTK</sequence>
<dbReference type="InterPro" id="IPR049414">
    <property type="entry name" value="VopL_VCD"/>
</dbReference>
<evidence type="ECO:0000259" key="2">
    <source>
        <dbReference type="PROSITE" id="PS51082"/>
    </source>
</evidence>
<dbReference type="InterPro" id="IPR049415">
    <property type="entry name" value="VopL_VCD_sf"/>
</dbReference>
<dbReference type="InterPro" id="IPR003124">
    <property type="entry name" value="WH2_dom"/>
</dbReference>
<dbReference type="Pfam" id="PF02205">
    <property type="entry name" value="WH2"/>
    <property type="match status" value="2"/>
</dbReference>
<feature type="compositionally biased region" description="Polar residues" evidence="1">
    <location>
        <begin position="166"/>
        <end position="177"/>
    </location>
</feature>
<name>A0A2U8JDT7_VIBCL</name>
<dbReference type="Gene3D" id="1.20.120.1210">
    <property type="match status" value="2"/>
</dbReference>
<reference evidence="3" key="1">
    <citation type="submission" date="2017-06" db="EMBL/GenBank/DDBJ databases">
        <title>T3SS gene cluster in Vibrio cholerae nonO1/nonO139 isolated in Russia.</title>
        <authorList>
            <person name="Monakhova E.V."/>
            <person name="Omel'chuk E.V."/>
            <person name="Pisanov R.V."/>
            <person name="Arkhangel'skaya I.V."/>
        </authorList>
    </citation>
    <scope>NUCLEOTIDE SEQUENCE</scope>
    <source>
        <strain evidence="3">R-9771</strain>
    </source>
</reference>
<protein>
    <submittedName>
        <fullName evidence="3">Type III secretion effector protein</fullName>
    </submittedName>
</protein>
<dbReference type="GO" id="GO:0003779">
    <property type="term" value="F:actin binding"/>
    <property type="evidence" value="ECO:0007669"/>
    <property type="project" value="InterPro"/>
</dbReference>
<accession>A0A2U8JDT7</accession>
<feature type="domain" description="WH2" evidence="2">
    <location>
        <begin position="248"/>
        <end position="267"/>
    </location>
</feature>
<evidence type="ECO:0000256" key="1">
    <source>
        <dbReference type="SAM" id="MobiDB-lite"/>
    </source>
</evidence>